<feature type="domain" description="ABC transporter" evidence="12">
    <location>
        <begin position="342"/>
        <end position="578"/>
    </location>
</feature>
<gene>
    <name evidence="14" type="primary">msbA</name>
    <name evidence="14" type="ORF">GCM10025772_10510</name>
</gene>
<evidence type="ECO:0000256" key="11">
    <source>
        <dbReference type="SAM" id="Phobius"/>
    </source>
</evidence>
<dbReference type="CDD" id="cd18552">
    <property type="entry name" value="ABC_6TM_MsbA_like"/>
    <property type="match status" value="1"/>
</dbReference>
<keyword evidence="5" id="KW-0547">Nucleotide-binding</keyword>
<sequence>MSDKHPGQVWPTFKRLWPYVRPYKGAFVLAILAMAVYGGVDAAMIYLVKPLIDTGLAEGNASALRWAPVLIVGLFIIRGLGNFVSTYCMAWVSQHVIRAMRQSVFEKYLRLPVSYFDTRSSGDLISKVTYDTEQVSRASSSALVSMVRDGFTVLALLFIMFNESWQLSAIFFLVGPVIAWVIALVSRRFRKVSRNIQAAMGGVTSAAEQTLKGHKNVLAFGGQQLEAARFAEVNNRTRQQNMKLAAAQAISQPSIQILGSFALATVLFVASFESVLQNLTPGSFVVIIGSMMGLMSPVKSLTRVNAEFQRGIAAATSVFDVLDEAEAEDKGTEVIEHARGDLALEQVVFSYPNTLAPVIKGIDLTIPAGKTVALVGRSGSGKTTLSTLLPRFYELDSGTIRLDGKDITQLTLSSLRAQIATVSQQVVLFNDTIANNIAYACRDRVSREQIEAAAKAAHVMEFASRLPDGLETLVGEDGVMLSGGQRQRIAIARAILRDAPVLILDEATSALDTESERVIQDALETLQRGRTSLVIAHRLSTIESADEIVVMDQGRIVERGSHQALLAKNGAYRQLHQMQFGES</sequence>
<feature type="transmembrane region" description="Helical" evidence="11">
    <location>
        <begin position="244"/>
        <end position="269"/>
    </location>
</feature>
<reference evidence="15" key="1">
    <citation type="journal article" date="2019" name="Int. J. Syst. Evol. Microbiol.">
        <title>The Global Catalogue of Microorganisms (GCM) 10K type strain sequencing project: providing services to taxonomists for standard genome sequencing and annotation.</title>
        <authorList>
            <consortium name="The Broad Institute Genomics Platform"/>
            <consortium name="The Broad Institute Genome Sequencing Center for Infectious Disease"/>
            <person name="Wu L."/>
            <person name="Ma J."/>
        </authorList>
    </citation>
    <scope>NUCLEOTIDE SEQUENCE [LARGE SCALE GENOMIC DNA]</scope>
    <source>
        <strain evidence="15">JCM 18720</strain>
    </source>
</reference>
<comment type="subcellular location">
    <subcellularLocation>
        <location evidence="1">Cell membrane</location>
        <topology evidence="1">Multi-pass membrane protein</topology>
    </subcellularLocation>
</comment>
<dbReference type="Gene3D" id="1.20.1560.10">
    <property type="entry name" value="ABC transporter type 1, transmembrane domain"/>
    <property type="match status" value="1"/>
</dbReference>
<evidence type="ECO:0000256" key="5">
    <source>
        <dbReference type="ARBA" id="ARBA00022741"/>
    </source>
</evidence>
<dbReference type="Proteomes" id="UP001501600">
    <property type="component" value="Unassembled WGS sequence"/>
</dbReference>
<dbReference type="EMBL" id="BAABLF010000006">
    <property type="protein sequence ID" value="GAA5189051.1"/>
    <property type="molecule type" value="Genomic_DNA"/>
</dbReference>
<keyword evidence="4 11" id="KW-0812">Transmembrane</keyword>
<dbReference type="PROSITE" id="PS00211">
    <property type="entry name" value="ABC_TRANSPORTER_1"/>
    <property type="match status" value="1"/>
</dbReference>
<keyword evidence="6 14" id="KW-0067">ATP-binding</keyword>
<dbReference type="RefSeq" id="WP_345316000.1">
    <property type="nucleotide sequence ID" value="NZ_BAABLF010000006.1"/>
</dbReference>
<evidence type="ECO:0000259" key="12">
    <source>
        <dbReference type="PROSITE" id="PS50893"/>
    </source>
</evidence>
<proteinExistence type="predicted"/>
<dbReference type="SMART" id="SM00382">
    <property type="entry name" value="AAA"/>
    <property type="match status" value="1"/>
</dbReference>
<evidence type="ECO:0000256" key="1">
    <source>
        <dbReference type="ARBA" id="ARBA00004651"/>
    </source>
</evidence>
<protein>
    <submittedName>
        <fullName evidence="14">Lipid A ABC transporter ATP-binding protein/permease MsbA</fullName>
    </submittedName>
</protein>
<comment type="caution">
    <text evidence="14">The sequence shown here is derived from an EMBL/GenBank/DDBJ whole genome shotgun (WGS) entry which is preliminary data.</text>
</comment>
<feature type="transmembrane region" description="Helical" evidence="11">
    <location>
        <begin position="167"/>
        <end position="185"/>
    </location>
</feature>
<evidence type="ECO:0000256" key="8">
    <source>
        <dbReference type="ARBA" id="ARBA00022989"/>
    </source>
</evidence>
<keyword evidence="15" id="KW-1185">Reference proteome</keyword>
<feature type="transmembrane region" description="Helical" evidence="11">
    <location>
        <begin position="25"/>
        <end position="46"/>
    </location>
</feature>
<evidence type="ECO:0000256" key="4">
    <source>
        <dbReference type="ARBA" id="ARBA00022692"/>
    </source>
</evidence>
<evidence type="ECO:0000256" key="7">
    <source>
        <dbReference type="ARBA" id="ARBA00022967"/>
    </source>
</evidence>
<evidence type="ECO:0000256" key="2">
    <source>
        <dbReference type="ARBA" id="ARBA00022448"/>
    </source>
</evidence>
<keyword evidence="7" id="KW-1278">Translocase</keyword>
<dbReference type="PANTHER" id="PTHR43394:SF1">
    <property type="entry name" value="ATP-BINDING CASSETTE SUB-FAMILY B MEMBER 10, MITOCHONDRIAL"/>
    <property type="match status" value="1"/>
</dbReference>
<feature type="transmembrane region" description="Helical" evidence="11">
    <location>
        <begin position="66"/>
        <end position="92"/>
    </location>
</feature>
<dbReference type="Pfam" id="PF00664">
    <property type="entry name" value="ABC_membrane"/>
    <property type="match status" value="1"/>
</dbReference>
<evidence type="ECO:0000313" key="15">
    <source>
        <dbReference type="Proteomes" id="UP001501600"/>
    </source>
</evidence>
<dbReference type="InterPro" id="IPR011917">
    <property type="entry name" value="ABC_transpr_lipidA"/>
</dbReference>
<keyword evidence="3" id="KW-1003">Cell membrane</keyword>
<dbReference type="GO" id="GO:0005524">
    <property type="term" value="F:ATP binding"/>
    <property type="evidence" value="ECO:0007669"/>
    <property type="project" value="UniProtKB-KW"/>
</dbReference>
<dbReference type="PANTHER" id="PTHR43394">
    <property type="entry name" value="ATP-DEPENDENT PERMEASE MDL1, MITOCHONDRIAL"/>
    <property type="match status" value="1"/>
</dbReference>
<keyword evidence="10 11" id="KW-0472">Membrane</keyword>
<dbReference type="InterPro" id="IPR017871">
    <property type="entry name" value="ABC_transporter-like_CS"/>
</dbReference>
<dbReference type="PROSITE" id="PS50893">
    <property type="entry name" value="ABC_TRANSPORTER_2"/>
    <property type="match status" value="1"/>
</dbReference>
<keyword evidence="2" id="KW-0813">Transport</keyword>
<name>A0ABP9RZJ4_9GAMM</name>
<keyword evidence="9" id="KW-0445">Lipid transport</keyword>
<dbReference type="NCBIfam" id="TIGR02203">
    <property type="entry name" value="MsbA_lipidA"/>
    <property type="match status" value="1"/>
</dbReference>
<dbReference type="PROSITE" id="PS50929">
    <property type="entry name" value="ABC_TM1F"/>
    <property type="match status" value="1"/>
</dbReference>
<dbReference type="InterPro" id="IPR039421">
    <property type="entry name" value="Type_1_exporter"/>
</dbReference>
<evidence type="ECO:0000259" key="13">
    <source>
        <dbReference type="PROSITE" id="PS50929"/>
    </source>
</evidence>
<evidence type="ECO:0000256" key="6">
    <source>
        <dbReference type="ARBA" id="ARBA00022840"/>
    </source>
</evidence>
<dbReference type="SUPFAM" id="SSF90123">
    <property type="entry name" value="ABC transporter transmembrane region"/>
    <property type="match status" value="1"/>
</dbReference>
<feature type="transmembrane region" description="Helical" evidence="11">
    <location>
        <begin position="142"/>
        <end position="161"/>
    </location>
</feature>
<dbReference type="InterPro" id="IPR003593">
    <property type="entry name" value="AAA+_ATPase"/>
</dbReference>
<dbReference type="SUPFAM" id="SSF52540">
    <property type="entry name" value="P-loop containing nucleoside triphosphate hydrolases"/>
    <property type="match status" value="1"/>
</dbReference>
<accession>A0ABP9RZJ4</accession>
<dbReference type="InterPro" id="IPR036640">
    <property type="entry name" value="ABC1_TM_sf"/>
</dbReference>
<evidence type="ECO:0000256" key="9">
    <source>
        <dbReference type="ARBA" id="ARBA00023055"/>
    </source>
</evidence>
<evidence type="ECO:0000313" key="14">
    <source>
        <dbReference type="EMBL" id="GAA5189051.1"/>
    </source>
</evidence>
<dbReference type="InterPro" id="IPR011527">
    <property type="entry name" value="ABC1_TM_dom"/>
</dbReference>
<evidence type="ECO:0000256" key="10">
    <source>
        <dbReference type="ARBA" id="ARBA00023136"/>
    </source>
</evidence>
<feature type="domain" description="ABC transmembrane type-1" evidence="13">
    <location>
        <begin position="28"/>
        <end position="310"/>
    </location>
</feature>
<dbReference type="InterPro" id="IPR003439">
    <property type="entry name" value="ABC_transporter-like_ATP-bd"/>
</dbReference>
<organism evidence="14 15">
    <name type="scientific">Ferrimonas gelatinilytica</name>
    <dbReference type="NCBI Taxonomy" id="1255257"/>
    <lineage>
        <taxon>Bacteria</taxon>
        <taxon>Pseudomonadati</taxon>
        <taxon>Pseudomonadota</taxon>
        <taxon>Gammaproteobacteria</taxon>
        <taxon>Alteromonadales</taxon>
        <taxon>Ferrimonadaceae</taxon>
        <taxon>Ferrimonas</taxon>
    </lineage>
</organism>
<dbReference type="Pfam" id="PF00005">
    <property type="entry name" value="ABC_tran"/>
    <property type="match status" value="1"/>
</dbReference>
<evidence type="ECO:0000256" key="3">
    <source>
        <dbReference type="ARBA" id="ARBA00022475"/>
    </source>
</evidence>
<dbReference type="InterPro" id="IPR027417">
    <property type="entry name" value="P-loop_NTPase"/>
</dbReference>
<keyword evidence="8 11" id="KW-1133">Transmembrane helix</keyword>
<dbReference type="Gene3D" id="3.40.50.300">
    <property type="entry name" value="P-loop containing nucleotide triphosphate hydrolases"/>
    <property type="match status" value="1"/>
</dbReference>